<evidence type="ECO:0000313" key="7">
    <source>
        <dbReference type="Proteomes" id="UP000325211"/>
    </source>
</evidence>
<dbReference type="InterPro" id="IPR006530">
    <property type="entry name" value="YD"/>
</dbReference>
<dbReference type="Pfam" id="PF25023">
    <property type="entry name" value="TEN_YD-shell"/>
    <property type="match status" value="1"/>
</dbReference>
<dbReference type="NCBIfam" id="TIGR01643">
    <property type="entry name" value="YD_repeat_2x"/>
    <property type="match status" value="13"/>
</dbReference>
<feature type="region of interest" description="Disordered" evidence="2">
    <location>
        <begin position="59"/>
        <end position="91"/>
    </location>
</feature>
<organism evidence="6 7">
    <name type="scientific">Streptomyces venezuelae</name>
    <dbReference type="NCBI Taxonomy" id="54571"/>
    <lineage>
        <taxon>Bacteria</taxon>
        <taxon>Bacillati</taxon>
        <taxon>Actinomycetota</taxon>
        <taxon>Actinomycetes</taxon>
        <taxon>Kitasatosporales</taxon>
        <taxon>Streptomycetaceae</taxon>
        <taxon>Streptomyces</taxon>
    </lineage>
</organism>
<dbReference type="OrthoDB" id="4981820at2"/>
<dbReference type="Pfam" id="PF20148">
    <property type="entry name" value="DUF6531"/>
    <property type="match status" value="1"/>
</dbReference>
<evidence type="ECO:0000256" key="2">
    <source>
        <dbReference type="SAM" id="MobiDB-lite"/>
    </source>
</evidence>
<dbReference type="InterPro" id="IPR056823">
    <property type="entry name" value="TEN-like_YD-shell"/>
</dbReference>
<dbReference type="PANTHER" id="PTHR32305">
    <property type="match status" value="1"/>
</dbReference>
<dbReference type="Gene3D" id="2.180.10.10">
    <property type="entry name" value="RHS repeat-associated core"/>
    <property type="match status" value="3"/>
</dbReference>
<dbReference type="SUPFAM" id="SSF101898">
    <property type="entry name" value="NHL repeat"/>
    <property type="match status" value="1"/>
</dbReference>
<feature type="domain" description="Teneurin-like YD-shell" evidence="5">
    <location>
        <begin position="1005"/>
        <end position="1084"/>
    </location>
</feature>
<feature type="region of interest" description="Disordered" evidence="2">
    <location>
        <begin position="465"/>
        <end position="485"/>
    </location>
</feature>
<feature type="domain" description="HNH/Endo VII superfamily nuclease toxins" evidence="3">
    <location>
        <begin position="1165"/>
        <end position="1230"/>
    </location>
</feature>
<dbReference type="PANTHER" id="PTHR32305:SF15">
    <property type="entry name" value="PROTEIN RHSA-RELATED"/>
    <property type="match status" value="1"/>
</dbReference>
<evidence type="ECO:0000259" key="4">
    <source>
        <dbReference type="Pfam" id="PF20148"/>
    </source>
</evidence>
<sequence>MNSTVTGLAVAANDPLGTAKNMVDAFQKDPAEGLGKLIPEILGTKGLGMAKKAATVGKFADNGKGPARTADQGTDGPKGGKHDQCDGERKCDGTDPVDLATGRMFLPLTDLVLPGTLPLAFTRRAESGYTAGRWFGPTWTSTVDQHLETDAEGVVLVTEDGLILPYPHPAPGLPVCSAKGPRWELSRTPEGGYLLTDPDAGRVRHFEPDCRNGRISRISRITDRNGNSIDFEYDAEGAPTAIRHSGGYHLLLDTADGRITRLSLAGAGRVLEYGYTDGHLTEVINSSGRPLRFAYDERGRITSWTDTNGSTYGYAYDEFDRCVREGGEAGHYALDFEYGTDPGTGRQVTVTRNAAGHTRRYQMNEARQVVAETGALGAVTHSRYDRRNRLLSRTDPLGRTTEFHRDADGRLVRVVRPDGRELTTEYDAMGRPVLQTRADRTTWRLAYDSRGNRIALTNPAGATTRYEYDDHGHPTSVTDHLGGTTRIRTNPAGLPVEITDPLGAVTRYERDAFGRAVRITDALGGETLLEWTPEGRLARRVEADGTVQEWTYDGEGNALTHRDPMGGLTSFEYGHFDAMTARTGPDGVRYAFARDAELRLTEISGPLGRWTWEYDAAGLPAAETDYDGRTVRFGHDAAGRLTARTDSAGRTTRYGYDALDRRVEKETEGAVTRYEYDLSDRLSAVTGPDSRIEYARDRHGRIRVETVDGRTLRRDYDDLGRVRSRTTPAGAVSTWTYDEAGRRTELLSSGRRITFGRDALGRETGRRIGESLAMENTHDALGRLVDSHVRTSEGRTLQRRGYSYRPDGGLVAIDDLLAGRREFELDAAGRVTAARAEDWTEQYTYNAAGNQAAASWPARHPGGTEAVGERVYEGTRLVRAGAVRYEHDELGRVTLRQKKRLSRRPDTWHYTWDAEDRLAAVRTPDGAVWQYTYDPLGRRTSKRRLGADGAVLEETRFAWDGTTLCEQSTTTAGAPGRVTLTWDHDGLQPLAQFERRFLDEEETDQRFFAIVTDLIGTPRELIGEEGEVAWRAGATVWGSTAWNTDATAYTPLRFPGQYADPETGLHYNHFRHYDPETARYITPDPLGVAPTPNPSAYVVNPFVWSDSLGLAPDAGDCPKVGKTKEEQKQQALRDAGIPEGTEPFDVDDWVSARGPEWAGSKQLLDPDGKPIYYTEEWYEHPNGDIIVYQDHWFGHQTPGEPGYQPPHLHVRPYDDTRNGQIEGAEEHYYYDRE</sequence>
<dbReference type="PRINTS" id="PR00394">
    <property type="entry name" value="RHSPROTEIN"/>
</dbReference>
<dbReference type="AlphaFoldDB" id="A0A5P2DDR9"/>
<proteinExistence type="predicted"/>
<dbReference type="Proteomes" id="UP000325211">
    <property type="component" value="Chromosome"/>
</dbReference>
<dbReference type="SUPFAM" id="SSF69304">
    <property type="entry name" value="Tricorn protease N-terminal domain"/>
    <property type="match status" value="1"/>
</dbReference>
<accession>A0A5P2DDR9</accession>
<dbReference type="InterPro" id="IPR045351">
    <property type="entry name" value="DUF6531"/>
</dbReference>
<feature type="compositionally biased region" description="Basic and acidic residues" evidence="2">
    <location>
        <begin position="78"/>
        <end position="91"/>
    </location>
</feature>
<gene>
    <name evidence="6" type="ORF">DEJ50_07635</name>
</gene>
<reference evidence="6 7" key="1">
    <citation type="submission" date="2018-05" db="EMBL/GenBank/DDBJ databases">
        <title>Streptomyces venezuelae.</title>
        <authorList>
            <person name="Kim W."/>
            <person name="Lee N."/>
            <person name="Cho B.-K."/>
        </authorList>
    </citation>
    <scope>NUCLEOTIDE SEQUENCE [LARGE SCALE GENOMIC DNA]</scope>
    <source>
        <strain evidence="6 7">ATCC 21782</strain>
    </source>
</reference>
<dbReference type="Pfam" id="PF15657">
    <property type="entry name" value="Tox-HNH-EHHH"/>
    <property type="match status" value="1"/>
</dbReference>
<dbReference type="InterPro" id="IPR050708">
    <property type="entry name" value="T6SS_VgrG/RHS"/>
</dbReference>
<dbReference type="Pfam" id="PF05593">
    <property type="entry name" value="RHS_repeat"/>
    <property type="match status" value="8"/>
</dbReference>
<dbReference type="InterPro" id="IPR028048">
    <property type="entry name" value="Tox-HNH-EHHH"/>
</dbReference>
<name>A0A5P2DDR9_STRVZ</name>
<dbReference type="EMBL" id="CP029190">
    <property type="protein sequence ID" value="QES52258.1"/>
    <property type="molecule type" value="Genomic_DNA"/>
</dbReference>
<feature type="domain" description="DUF6531" evidence="4">
    <location>
        <begin position="95"/>
        <end position="165"/>
    </location>
</feature>
<dbReference type="InterPro" id="IPR022385">
    <property type="entry name" value="Rhs_assc_core"/>
</dbReference>
<evidence type="ECO:0000256" key="1">
    <source>
        <dbReference type="ARBA" id="ARBA00022737"/>
    </source>
</evidence>
<evidence type="ECO:0000259" key="5">
    <source>
        <dbReference type="Pfam" id="PF25023"/>
    </source>
</evidence>
<evidence type="ECO:0000313" key="6">
    <source>
        <dbReference type="EMBL" id="QES52258.1"/>
    </source>
</evidence>
<dbReference type="NCBIfam" id="TIGR03696">
    <property type="entry name" value="Rhs_assc_core"/>
    <property type="match status" value="1"/>
</dbReference>
<evidence type="ECO:0000259" key="3">
    <source>
        <dbReference type="Pfam" id="PF15657"/>
    </source>
</evidence>
<keyword evidence="1" id="KW-0677">Repeat</keyword>
<dbReference type="InterPro" id="IPR031325">
    <property type="entry name" value="RHS_repeat"/>
</dbReference>
<protein>
    <submittedName>
        <fullName evidence="6">Type IV secretion protein Rhs</fullName>
    </submittedName>
</protein>